<dbReference type="InterPro" id="IPR000627">
    <property type="entry name" value="Intradiol_dOase_C"/>
</dbReference>
<evidence type="ECO:0000256" key="2">
    <source>
        <dbReference type="ARBA" id="ARBA00022964"/>
    </source>
</evidence>
<organism evidence="5 6">
    <name type="scientific">Streptomyces yunnanensis</name>
    <dbReference type="NCBI Taxonomy" id="156453"/>
    <lineage>
        <taxon>Bacteria</taxon>
        <taxon>Bacillati</taxon>
        <taxon>Actinomycetota</taxon>
        <taxon>Actinomycetes</taxon>
        <taxon>Kitasatosporales</taxon>
        <taxon>Streptomycetaceae</taxon>
        <taxon>Streptomyces</taxon>
    </lineage>
</organism>
<accession>A0ABY8A543</accession>
<comment type="similarity">
    <text evidence="1">Belongs to the intradiol ring-cleavage dioxygenase family.</text>
</comment>
<proteinExistence type="inferred from homology"/>
<evidence type="ECO:0000256" key="1">
    <source>
        <dbReference type="ARBA" id="ARBA00007825"/>
    </source>
</evidence>
<dbReference type="PANTHER" id="PTHR33711">
    <property type="entry name" value="DIOXYGENASE, PUTATIVE (AFU_ORTHOLOGUE AFUA_2G02910)-RELATED"/>
    <property type="match status" value="1"/>
</dbReference>
<dbReference type="PANTHER" id="PTHR33711:SF9">
    <property type="entry name" value="PROTOCATECHUATE 3,4-DIOXYGENASE ALPHA CHAIN"/>
    <property type="match status" value="1"/>
</dbReference>
<evidence type="ECO:0000313" key="6">
    <source>
        <dbReference type="Proteomes" id="UP001218629"/>
    </source>
</evidence>
<dbReference type="EC" id="1.13.11.3" evidence="5"/>
<dbReference type="Pfam" id="PF00775">
    <property type="entry name" value="Dioxygenase_C"/>
    <property type="match status" value="1"/>
</dbReference>
<sequence>MPDTDDRGGPLAATPAQTIGPFFGHALPVPDGGRIAPEGHPDAVTVHGLVRDGAGAPVPDALLEFWQAGPDGSLAGAPGSLRRDLATGAHLGRDGAVFTGFGRVPTDAGGHYAVRTLRPAAVGRSNAAPHLAVCVHARGLLHHLFTRVYFPEHTAAHVTDPLLAQLPEERARTLLARPDGPGRYRFDVQLQQSADGAFEETVFLAFR</sequence>
<dbReference type="NCBIfam" id="TIGR02423">
    <property type="entry name" value="protocat_alph"/>
    <property type="match status" value="1"/>
</dbReference>
<dbReference type="EMBL" id="CP095749">
    <property type="protein sequence ID" value="WEB39814.1"/>
    <property type="molecule type" value="Genomic_DNA"/>
</dbReference>
<feature type="domain" description="Intradiol ring-cleavage dioxygenases" evidence="4">
    <location>
        <begin position="39"/>
        <end position="151"/>
    </location>
</feature>
<dbReference type="Gene3D" id="2.60.130.10">
    <property type="entry name" value="Aromatic compound dioxygenase"/>
    <property type="match status" value="1"/>
</dbReference>
<dbReference type="SUPFAM" id="SSF49482">
    <property type="entry name" value="Aromatic compound dioxygenase"/>
    <property type="match status" value="1"/>
</dbReference>
<dbReference type="InterPro" id="IPR050770">
    <property type="entry name" value="Intradiol_RC_Dioxygenase"/>
</dbReference>
<dbReference type="RefSeq" id="WP_275307350.1">
    <property type="nucleotide sequence ID" value="NZ_CP095749.1"/>
</dbReference>
<keyword evidence="6" id="KW-1185">Reference proteome</keyword>
<evidence type="ECO:0000313" key="5">
    <source>
        <dbReference type="EMBL" id="WEB39814.1"/>
    </source>
</evidence>
<dbReference type="InterPro" id="IPR015889">
    <property type="entry name" value="Intradiol_dOase_core"/>
</dbReference>
<protein>
    <submittedName>
        <fullName evidence="5">Protocatechuate 3,4-dioxygenase subunit alpha</fullName>
        <ecNumber evidence="5">1.13.11.3</ecNumber>
    </submittedName>
</protein>
<name>A0ABY8A543_9ACTN</name>
<dbReference type="InterPro" id="IPR012786">
    <property type="entry name" value="Protocat_dOase_a"/>
</dbReference>
<keyword evidence="2" id="KW-0223">Dioxygenase</keyword>
<evidence type="ECO:0000256" key="3">
    <source>
        <dbReference type="ARBA" id="ARBA00023002"/>
    </source>
</evidence>
<gene>
    <name evidence="5" type="primary">pcaG</name>
    <name evidence="5" type="ORF">MOV08_11370</name>
</gene>
<dbReference type="GO" id="GO:0018578">
    <property type="term" value="F:protocatechuate 3,4-dioxygenase activity"/>
    <property type="evidence" value="ECO:0007669"/>
    <property type="project" value="UniProtKB-EC"/>
</dbReference>
<keyword evidence="3 5" id="KW-0560">Oxidoreductase</keyword>
<evidence type="ECO:0000259" key="4">
    <source>
        <dbReference type="Pfam" id="PF00775"/>
    </source>
</evidence>
<dbReference type="Proteomes" id="UP001218629">
    <property type="component" value="Chromosome"/>
</dbReference>
<reference evidence="5 6" key="1">
    <citation type="submission" date="2022-03" db="EMBL/GenBank/DDBJ databases">
        <title>Streptomyces yunnanensis P86,complete genome.</title>
        <authorList>
            <person name="Chen S."/>
            <person name="Zhang Q."/>
        </authorList>
    </citation>
    <scope>NUCLEOTIDE SEQUENCE [LARGE SCALE GENOMIC DNA]</scope>
    <source>
        <strain evidence="5 6">P86</strain>
    </source>
</reference>